<proteinExistence type="predicted"/>
<reference evidence="1" key="2">
    <citation type="journal article" date="2015" name="Data Brief">
        <title>Shoot transcriptome of the giant reed, Arundo donax.</title>
        <authorList>
            <person name="Barrero R.A."/>
            <person name="Guerrero F.D."/>
            <person name="Moolhuijzen P."/>
            <person name="Goolsby J.A."/>
            <person name="Tidwell J."/>
            <person name="Bellgard S.E."/>
            <person name="Bellgard M.I."/>
        </authorList>
    </citation>
    <scope>NUCLEOTIDE SEQUENCE</scope>
    <source>
        <tissue evidence="1">Shoot tissue taken approximately 20 cm above the soil surface</tissue>
    </source>
</reference>
<dbReference type="EMBL" id="GBRH01271675">
    <property type="protein sequence ID" value="JAD26220.1"/>
    <property type="molecule type" value="Transcribed_RNA"/>
</dbReference>
<dbReference type="AlphaFoldDB" id="A0A0A8YMC1"/>
<protein>
    <submittedName>
        <fullName evidence="1">Uncharacterized protein</fullName>
    </submittedName>
</protein>
<sequence>MALVDLLAEDFMNPKVQSKGKLQLGINVSMLVGAGLMSMLAKWA</sequence>
<organism evidence="1">
    <name type="scientific">Arundo donax</name>
    <name type="common">Giant reed</name>
    <name type="synonym">Donax arundinaceus</name>
    <dbReference type="NCBI Taxonomy" id="35708"/>
    <lineage>
        <taxon>Eukaryota</taxon>
        <taxon>Viridiplantae</taxon>
        <taxon>Streptophyta</taxon>
        <taxon>Embryophyta</taxon>
        <taxon>Tracheophyta</taxon>
        <taxon>Spermatophyta</taxon>
        <taxon>Magnoliopsida</taxon>
        <taxon>Liliopsida</taxon>
        <taxon>Poales</taxon>
        <taxon>Poaceae</taxon>
        <taxon>PACMAD clade</taxon>
        <taxon>Arundinoideae</taxon>
        <taxon>Arundineae</taxon>
        <taxon>Arundo</taxon>
    </lineage>
</organism>
<name>A0A0A8YMC1_ARUDO</name>
<reference evidence="1" key="1">
    <citation type="submission" date="2014-09" db="EMBL/GenBank/DDBJ databases">
        <authorList>
            <person name="Magalhaes I.L.F."/>
            <person name="Oliveira U."/>
            <person name="Santos F.R."/>
            <person name="Vidigal T.H.D.A."/>
            <person name="Brescovit A.D."/>
            <person name="Santos A.J."/>
        </authorList>
    </citation>
    <scope>NUCLEOTIDE SEQUENCE</scope>
    <source>
        <tissue evidence="1">Shoot tissue taken approximately 20 cm above the soil surface</tissue>
    </source>
</reference>
<accession>A0A0A8YMC1</accession>
<evidence type="ECO:0000313" key="1">
    <source>
        <dbReference type="EMBL" id="JAD26220.1"/>
    </source>
</evidence>